<dbReference type="EC" id="3.4.17.19" evidence="2"/>
<dbReference type="Proteomes" id="UP000254340">
    <property type="component" value="Unassembled WGS sequence"/>
</dbReference>
<dbReference type="EMBL" id="UGLH01000004">
    <property type="protein sequence ID" value="STT72559.1"/>
    <property type="molecule type" value="Genomic_DNA"/>
</dbReference>
<reference evidence="2 3" key="1">
    <citation type="submission" date="2018-06" db="EMBL/GenBank/DDBJ databases">
        <authorList>
            <consortium name="Pathogen Informatics"/>
            <person name="Doyle S."/>
        </authorList>
    </citation>
    <scope>NUCLEOTIDE SEQUENCE [LARGE SCALE GENOMIC DNA]</scope>
    <source>
        <strain evidence="2 3">NCTC5047</strain>
    </source>
</reference>
<proteinExistence type="predicted"/>
<feature type="region of interest" description="Disordered" evidence="1">
    <location>
        <begin position="89"/>
        <end position="116"/>
    </location>
</feature>
<dbReference type="Pfam" id="PF02074">
    <property type="entry name" value="Peptidase_M32"/>
    <property type="match status" value="1"/>
</dbReference>
<evidence type="ECO:0000313" key="2">
    <source>
        <dbReference type="EMBL" id="STT72559.1"/>
    </source>
</evidence>
<dbReference type="GO" id="GO:0004181">
    <property type="term" value="F:metallocarboxypeptidase activity"/>
    <property type="evidence" value="ECO:0007669"/>
    <property type="project" value="InterPro"/>
</dbReference>
<dbReference type="PANTHER" id="PTHR34217">
    <property type="entry name" value="METAL-DEPENDENT CARBOXYPEPTIDASE"/>
    <property type="match status" value="1"/>
</dbReference>
<dbReference type="InterPro" id="IPR001333">
    <property type="entry name" value="Peptidase_M32_Taq"/>
</dbReference>
<protein>
    <submittedName>
        <fullName evidence="2">Thermostable carboxypeptidase 1</fullName>
        <ecNumber evidence="2">3.4.17.19</ecNumber>
    </submittedName>
</protein>
<keyword evidence="2" id="KW-0378">Hydrolase</keyword>
<gene>
    <name evidence="2" type="ORF">NCTC5047_00241</name>
</gene>
<dbReference type="SUPFAM" id="SSF55486">
    <property type="entry name" value="Metalloproteases ('zincins'), catalytic domain"/>
    <property type="match status" value="1"/>
</dbReference>
<accession>A0A377X759</accession>
<dbReference type="GO" id="GO:0006508">
    <property type="term" value="P:proteolysis"/>
    <property type="evidence" value="ECO:0007669"/>
    <property type="project" value="InterPro"/>
</dbReference>
<dbReference type="PANTHER" id="PTHR34217:SF1">
    <property type="entry name" value="CARBOXYPEPTIDASE 1"/>
    <property type="match status" value="1"/>
</dbReference>
<dbReference type="AlphaFoldDB" id="A0A377X759"/>
<sequence length="132" mass="14722">MMPPGGSVARGEALAELGVLQHQILTDKKVGQWLQEARQQDLNDVEQANLREMQRQYDQAALLPESLVEAKSLAGSRCEHAWRSQRPANDWTGFCRQPTRGGQTKPPGSADPRRCQGAAHATTRCWIFSNRI</sequence>
<keyword evidence="2" id="KW-0121">Carboxypeptidase</keyword>
<evidence type="ECO:0000256" key="1">
    <source>
        <dbReference type="SAM" id="MobiDB-lite"/>
    </source>
</evidence>
<name>A0A377X759_KLEPN</name>
<dbReference type="PROSITE" id="PS52034">
    <property type="entry name" value="PEPTIDASE_M32"/>
    <property type="match status" value="1"/>
</dbReference>
<dbReference type="Gene3D" id="1.10.1370.30">
    <property type="match status" value="1"/>
</dbReference>
<keyword evidence="2" id="KW-0645">Protease</keyword>
<evidence type="ECO:0000313" key="3">
    <source>
        <dbReference type="Proteomes" id="UP000254340"/>
    </source>
</evidence>
<organism evidence="2 3">
    <name type="scientific">Klebsiella pneumoniae</name>
    <dbReference type="NCBI Taxonomy" id="573"/>
    <lineage>
        <taxon>Bacteria</taxon>
        <taxon>Pseudomonadati</taxon>
        <taxon>Pseudomonadota</taxon>
        <taxon>Gammaproteobacteria</taxon>
        <taxon>Enterobacterales</taxon>
        <taxon>Enterobacteriaceae</taxon>
        <taxon>Klebsiella/Raoultella group</taxon>
        <taxon>Klebsiella</taxon>
        <taxon>Klebsiella pneumoniae complex</taxon>
    </lineage>
</organism>